<dbReference type="PANTHER" id="PTHR32089:SF119">
    <property type="entry name" value="METHYL-ACCEPTING CHEMOTAXIS PROTEIN CTPL"/>
    <property type="match status" value="1"/>
</dbReference>
<keyword evidence="2 8" id="KW-0812">Transmembrane</keyword>
<dbReference type="SUPFAM" id="SSF58104">
    <property type="entry name" value="Methyl-accepting chemotaxis protein (MCP) signaling domain"/>
    <property type="match status" value="1"/>
</dbReference>
<comment type="subcellular location">
    <subcellularLocation>
        <location evidence="1">Membrane</location>
        <topology evidence="1">Multi-pass membrane protein</topology>
    </subcellularLocation>
</comment>
<name>A0ABT7STV1_9ALTE</name>
<evidence type="ECO:0000256" key="8">
    <source>
        <dbReference type="SAM" id="Phobius"/>
    </source>
</evidence>
<evidence type="ECO:0000259" key="9">
    <source>
        <dbReference type="PROSITE" id="PS50111"/>
    </source>
</evidence>
<protein>
    <submittedName>
        <fullName evidence="10">Methyl-accepting chemotaxis protein</fullName>
    </submittedName>
</protein>
<dbReference type="PANTHER" id="PTHR32089">
    <property type="entry name" value="METHYL-ACCEPTING CHEMOTAXIS PROTEIN MCPB"/>
    <property type="match status" value="1"/>
</dbReference>
<dbReference type="InterPro" id="IPR004090">
    <property type="entry name" value="Chemotax_Me-accpt_rcpt"/>
</dbReference>
<dbReference type="Gene3D" id="1.10.287.950">
    <property type="entry name" value="Methyl-accepting chemotaxis protein"/>
    <property type="match status" value="1"/>
</dbReference>
<dbReference type="Proteomes" id="UP001234343">
    <property type="component" value="Unassembled WGS sequence"/>
</dbReference>
<evidence type="ECO:0000256" key="3">
    <source>
        <dbReference type="ARBA" id="ARBA00022989"/>
    </source>
</evidence>
<evidence type="ECO:0000256" key="2">
    <source>
        <dbReference type="ARBA" id="ARBA00022692"/>
    </source>
</evidence>
<evidence type="ECO:0000256" key="7">
    <source>
        <dbReference type="PROSITE-ProRule" id="PRU00284"/>
    </source>
</evidence>
<feature type="transmembrane region" description="Helical" evidence="8">
    <location>
        <begin position="83"/>
        <end position="100"/>
    </location>
</feature>
<feature type="domain" description="Methyl-accepting transducer" evidence="9">
    <location>
        <begin position="222"/>
        <end position="458"/>
    </location>
</feature>
<feature type="transmembrane region" description="Helical" evidence="8">
    <location>
        <begin position="138"/>
        <end position="160"/>
    </location>
</feature>
<comment type="similarity">
    <text evidence="6">Belongs to the methyl-accepting chemotaxis (MCP) protein family.</text>
</comment>
<dbReference type="SMART" id="SM00283">
    <property type="entry name" value="MA"/>
    <property type="match status" value="1"/>
</dbReference>
<keyword evidence="11" id="KW-1185">Reference proteome</keyword>
<dbReference type="Pfam" id="PF00015">
    <property type="entry name" value="MCPsignal"/>
    <property type="match status" value="1"/>
</dbReference>
<keyword evidence="5 7" id="KW-0807">Transducer</keyword>
<evidence type="ECO:0000313" key="10">
    <source>
        <dbReference type="EMBL" id="MDM7859429.1"/>
    </source>
</evidence>
<evidence type="ECO:0000313" key="11">
    <source>
        <dbReference type="Proteomes" id="UP001234343"/>
    </source>
</evidence>
<keyword evidence="4 8" id="KW-0472">Membrane</keyword>
<dbReference type="RefSeq" id="WP_289363446.1">
    <property type="nucleotide sequence ID" value="NZ_JAUCBP010000002.1"/>
</dbReference>
<accession>A0ABT7STV1</accession>
<evidence type="ECO:0000256" key="4">
    <source>
        <dbReference type="ARBA" id="ARBA00023136"/>
    </source>
</evidence>
<evidence type="ECO:0000256" key="5">
    <source>
        <dbReference type="ARBA" id="ARBA00023224"/>
    </source>
</evidence>
<proteinExistence type="inferred from homology"/>
<sequence>MQYPWHAFAHRIFSGVIILQWIAAIGIGLYQGQLLSSLLIATLFAAPPLLMIRTAPDQALTRHAIAIATQLLTALHIHQAMGLIEIHFEIFTILAILSVYRDWKIIASAVAVVAIHHVAFFIAQLGGANLFVFEDGHVLWGILFLHAFFAVAEGVALMFIAKNTHTEAVTAYAISSTIDQIVNNDKINVANKSISNIEGETIADFNLLLDSLCSLVSSVKRDGKHATEMSVSVSDSSAKIIVSARENQKDVESISTALDQVKLTNQSVAENIEEVSGLSVDASVETSNSKEQIDRNLDEARHLKVEMDTAVQTINELSRMCNDIDTFMSSIKAIAEQTNLLALNAAIESARAGEHGRGFAVVADEVRQLATKTGENAAEISAITENLVTSANHAMTSISGCAEKVESSVSSTATTSETMANINQMITRLTDNMKSVEAATIEQRSMSEQITDSAERLTTSSASQLNQLEQNVAELAALKESLMHLDNALAKFET</sequence>
<feature type="transmembrane region" description="Helical" evidence="8">
    <location>
        <begin position="105"/>
        <end position="126"/>
    </location>
</feature>
<evidence type="ECO:0000256" key="1">
    <source>
        <dbReference type="ARBA" id="ARBA00004141"/>
    </source>
</evidence>
<comment type="caution">
    <text evidence="10">The sequence shown here is derived from an EMBL/GenBank/DDBJ whole genome shotgun (WGS) entry which is preliminary data.</text>
</comment>
<dbReference type="InterPro" id="IPR004089">
    <property type="entry name" value="MCPsignal_dom"/>
</dbReference>
<feature type="transmembrane region" description="Helical" evidence="8">
    <location>
        <begin position="12"/>
        <end position="29"/>
    </location>
</feature>
<organism evidence="10 11">
    <name type="scientific">Alteromonas arenosi</name>
    <dbReference type="NCBI Taxonomy" id="3055817"/>
    <lineage>
        <taxon>Bacteria</taxon>
        <taxon>Pseudomonadati</taxon>
        <taxon>Pseudomonadota</taxon>
        <taxon>Gammaproteobacteria</taxon>
        <taxon>Alteromonadales</taxon>
        <taxon>Alteromonadaceae</taxon>
        <taxon>Alteromonas/Salinimonas group</taxon>
        <taxon>Alteromonas</taxon>
    </lineage>
</organism>
<gene>
    <name evidence="10" type="ORF">QTP81_02275</name>
</gene>
<dbReference type="EMBL" id="JAUCBP010000002">
    <property type="protein sequence ID" value="MDM7859429.1"/>
    <property type="molecule type" value="Genomic_DNA"/>
</dbReference>
<dbReference type="PRINTS" id="PR00260">
    <property type="entry name" value="CHEMTRNSDUCR"/>
</dbReference>
<keyword evidence="3 8" id="KW-1133">Transmembrane helix</keyword>
<dbReference type="PROSITE" id="PS50111">
    <property type="entry name" value="CHEMOTAXIS_TRANSDUC_2"/>
    <property type="match status" value="1"/>
</dbReference>
<evidence type="ECO:0000256" key="6">
    <source>
        <dbReference type="ARBA" id="ARBA00029447"/>
    </source>
</evidence>
<reference evidence="10 11" key="1">
    <citation type="submission" date="2023-06" db="EMBL/GenBank/DDBJ databases">
        <title>Alteromonas sp. ASW11-36 isolated from intertidal sand.</title>
        <authorList>
            <person name="Li Y."/>
        </authorList>
    </citation>
    <scope>NUCLEOTIDE SEQUENCE [LARGE SCALE GENOMIC DNA]</scope>
    <source>
        <strain evidence="10 11">ASW11-36</strain>
    </source>
</reference>